<protein>
    <submittedName>
        <fullName evidence="2">Uncharacterized protein</fullName>
    </submittedName>
</protein>
<name>A0A318KSP7_9FIRM</name>
<keyword evidence="1" id="KW-1133">Transmembrane helix</keyword>
<sequence length="104" mass="12349">MSMNKKIIIKNYRQLTLDYVLLYSFLIINNILSYYAILPLSISLLILILTLYFHHKLVKKDYADDASKIRFKYKLIICVIFILFLNTCWFVDVFIKFLINSIGS</sequence>
<comment type="caution">
    <text evidence="2">The sequence shown here is derived from an EMBL/GenBank/DDBJ whole genome shotgun (WGS) entry which is preliminary data.</text>
</comment>
<evidence type="ECO:0000313" key="2">
    <source>
        <dbReference type="EMBL" id="PXX79642.1"/>
    </source>
</evidence>
<dbReference type="AlphaFoldDB" id="A0A318KSP7"/>
<feature type="transmembrane region" description="Helical" evidence="1">
    <location>
        <begin position="34"/>
        <end position="54"/>
    </location>
</feature>
<gene>
    <name evidence="2" type="ORF">DES51_105114</name>
</gene>
<dbReference type="EMBL" id="QJKH01000005">
    <property type="protein sequence ID" value="PXX79642.1"/>
    <property type="molecule type" value="Genomic_DNA"/>
</dbReference>
<accession>A0A318KSP7</accession>
<evidence type="ECO:0000256" key="1">
    <source>
        <dbReference type="SAM" id="Phobius"/>
    </source>
</evidence>
<keyword evidence="3" id="KW-1185">Reference proteome</keyword>
<dbReference type="Proteomes" id="UP000247612">
    <property type="component" value="Unassembled WGS sequence"/>
</dbReference>
<proteinExistence type="predicted"/>
<evidence type="ECO:0000313" key="3">
    <source>
        <dbReference type="Proteomes" id="UP000247612"/>
    </source>
</evidence>
<feature type="transmembrane region" description="Helical" evidence="1">
    <location>
        <begin position="75"/>
        <end position="99"/>
    </location>
</feature>
<organism evidence="2 3">
    <name type="scientific">Dielma fastidiosa</name>
    <dbReference type="NCBI Taxonomy" id="1034346"/>
    <lineage>
        <taxon>Bacteria</taxon>
        <taxon>Bacillati</taxon>
        <taxon>Bacillota</taxon>
        <taxon>Erysipelotrichia</taxon>
        <taxon>Erysipelotrichales</taxon>
        <taxon>Erysipelotrichaceae</taxon>
        <taxon>Dielma</taxon>
    </lineage>
</organism>
<reference evidence="2 3" key="1">
    <citation type="submission" date="2018-05" db="EMBL/GenBank/DDBJ databases">
        <title>Genomic Encyclopedia of Type Strains, Phase IV (KMG-IV): sequencing the most valuable type-strain genomes for metagenomic binning, comparative biology and taxonomic classification.</title>
        <authorList>
            <person name="Goeker M."/>
        </authorList>
    </citation>
    <scope>NUCLEOTIDE SEQUENCE [LARGE SCALE GENOMIC DNA]</scope>
    <source>
        <strain evidence="2 3">JC118</strain>
    </source>
</reference>
<dbReference type="STRING" id="1034346.GCA_000313565_00708"/>
<keyword evidence="1" id="KW-0812">Transmembrane</keyword>
<keyword evidence="1" id="KW-0472">Membrane</keyword>